<protein>
    <recommendedName>
        <fullName evidence="3">F5/8 type C domain-containing protein</fullName>
    </recommendedName>
</protein>
<dbReference type="GO" id="GO:0005975">
    <property type="term" value="P:carbohydrate metabolic process"/>
    <property type="evidence" value="ECO:0007669"/>
    <property type="project" value="UniProtKB-ARBA"/>
</dbReference>
<feature type="compositionally biased region" description="Polar residues" evidence="1">
    <location>
        <begin position="666"/>
        <end position="677"/>
    </location>
</feature>
<feature type="region of interest" description="Disordered" evidence="1">
    <location>
        <begin position="641"/>
        <end position="677"/>
    </location>
</feature>
<comment type="caution">
    <text evidence="4">The sequence shown here is derived from an EMBL/GenBank/DDBJ whole genome shotgun (WGS) entry which is preliminary data.</text>
</comment>
<evidence type="ECO:0000256" key="2">
    <source>
        <dbReference type="SAM" id="SignalP"/>
    </source>
</evidence>
<evidence type="ECO:0000256" key="1">
    <source>
        <dbReference type="SAM" id="MobiDB-lite"/>
    </source>
</evidence>
<dbReference type="Gene3D" id="2.60.120.260">
    <property type="entry name" value="Galactose-binding domain-like"/>
    <property type="match status" value="2"/>
</dbReference>
<keyword evidence="5" id="KW-1185">Reference proteome</keyword>
<evidence type="ECO:0000313" key="4">
    <source>
        <dbReference type="EMBL" id="PYI66044.1"/>
    </source>
</evidence>
<feature type="compositionally biased region" description="Pro residues" evidence="1">
    <location>
        <begin position="382"/>
        <end position="391"/>
    </location>
</feature>
<feature type="signal peptide" evidence="2">
    <location>
        <begin position="1"/>
        <end position="42"/>
    </location>
</feature>
<organism evidence="4 5">
    <name type="scientific">Arthrobacter livingstonensis</name>
    <dbReference type="NCBI Taxonomy" id="670078"/>
    <lineage>
        <taxon>Bacteria</taxon>
        <taxon>Bacillati</taxon>
        <taxon>Actinomycetota</taxon>
        <taxon>Actinomycetes</taxon>
        <taxon>Micrococcales</taxon>
        <taxon>Micrococcaceae</taxon>
        <taxon>Arthrobacter</taxon>
    </lineage>
</organism>
<dbReference type="Gene3D" id="2.60.40.10">
    <property type="entry name" value="Immunoglobulins"/>
    <property type="match status" value="2"/>
</dbReference>
<feature type="region of interest" description="Disordered" evidence="1">
    <location>
        <begin position="373"/>
        <end position="394"/>
    </location>
</feature>
<evidence type="ECO:0000259" key="3">
    <source>
        <dbReference type="PROSITE" id="PS50022"/>
    </source>
</evidence>
<dbReference type="PROSITE" id="PS50231">
    <property type="entry name" value="RICIN_B_LECTIN"/>
    <property type="match status" value="1"/>
</dbReference>
<dbReference type="SUPFAM" id="SSF49785">
    <property type="entry name" value="Galactose-binding domain-like"/>
    <property type="match status" value="2"/>
</dbReference>
<dbReference type="InterPro" id="IPR035992">
    <property type="entry name" value="Ricin_B-like_lectins"/>
</dbReference>
<dbReference type="PROSITE" id="PS50022">
    <property type="entry name" value="FA58C_3"/>
    <property type="match status" value="2"/>
</dbReference>
<dbReference type="Gene3D" id="2.80.10.50">
    <property type="match status" value="1"/>
</dbReference>
<evidence type="ECO:0000313" key="5">
    <source>
        <dbReference type="Proteomes" id="UP000247832"/>
    </source>
</evidence>
<dbReference type="InterPro" id="IPR008979">
    <property type="entry name" value="Galactose-bd-like_sf"/>
</dbReference>
<feature type="chain" id="PRO_5015912882" description="F5/8 type C domain-containing protein" evidence="2">
    <location>
        <begin position="43"/>
        <end position="1283"/>
    </location>
</feature>
<sequence length="1283" mass="135911">MRHAAPHLDHTHRRSWTMFAGASVSALVAAMFMLGAAAPANADPVVPPPGAGIADSHYTLLDVDSQSAAYPAPPSLDGTATGAFDGDYSTQWASNYNGGNPDPMPHYITFDTGAEHTLTGLGYSVKVQGNGPVKDVEVLTTDDAGVAADGKSTKWASAGTATFHQPTSNTEIQYVTFAQPVTARYVEFKVLDAVNGSNNASASEIVVYSTDDTSALPAGKAITNAQYAVLGKDSEAASNGDGSAEAAFDQNYSTQWASEWQTNPQPGFPHWITFDVGGSFDLTGLGYSVKVQGNGPVEDVKVFTTDDAAVAKDPNASGWTQSGTATFAQPTSNTEIQYVDFSKPVKARYVRFEAENSINGSANASASEIVAYSTDSDTTPAPTTPSGPPSPYTVKVDSVNSSGWKYPDDTPASPFTDKDGTFHFGESHANYGNEADGSNGNIRQWNWYTGVNIDTAGPDAALNASGTNPDTTNFCNSSPTGKESTKAPEGSGYKQPNYCDITQMWVDPDTGDWYGLVHNEFTPQPFGDGLHYDAIDYAVSHDQGKTWSIPGHAITTPYSTVRGDTATFPEQTYYYGDGDPRLYVDQASGYFYAFYGSRVVNKSGSWVAFYEHVARAPIADKMATGSWQKWYDGAWTQPGVGGKESNMTPVTESSTTGYTAPDKEYNPNTPGSAQQQITNGQMPATSPLFVMDVTYDAYLGLYIGEPQNPDQSGTAPQEFYATKNLATQKWFKLGDTGKAYTTASWYRWFIDPANKTNSAVVGKSFRSYCSFGCMNNSSAQYANITIDVDKPAAAIDTTKAYTIANGDKQLLTVTAAGTGLTSAATADKAAGAWTFAASGDGAYTITDQAGVLLGVDASKTSDRAWGTPLTLTAKDAAGVGQQWFIVPNTSPTTGEATGSFRLVNRYSGLVLGIGSAKAATTPGRTWDQKTAAAGGLTTAAEQTLTLAVYQGSGTTTTATTVLKDSRGNPLAGGTASYYASGAWHTIGTTGIKGTVDAQIPPGSYSFAMTYNGTRQQVNGQVVSGISQSVEFHTALVNVWTQSHTSTPIGGASASYYAAGEYHPITTPNANDSRIVQAQMLPGTYSFQNVYNGTREQKKFTVLEPNPNNGANSSQSVYFHTALVNVGLQSSKGAALTADSASYYAGSWRDMTGAQAEMLPGTYSFAVTYNGMRSQKQYTVIEPNPNNHANATQTVAFATTLVNVQTQSVTGAGKVSGIISGAASFYAGSWRNITTENPNNKKIVQTEMLPGTYSFADVYNGKRVQKQAAVGTGPNQIVYFNYTI</sequence>
<dbReference type="InterPro" id="IPR013783">
    <property type="entry name" value="Ig-like_fold"/>
</dbReference>
<feature type="domain" description="F5/8 type C" evidence="3">
    <location>
        <begin position="46"/>
        <end position="210"/>
    </location>
</feature>
<gene>
    <name evidence="4" type="ORF">CVV68_15755</name>
</gene>
<dbReference type="Pfam" id="PF00754">
    <property type="entry name" value="F5_F8_type_C"/>
    <property type="match status" value="2"/>
</dbReference>
<feature type="compositionally biased region" description="Polar residues" evidence="1">
    <location>
        <begin position="645"/>
        <end position="658"/>
    </location>
</feature>
<dbReference type="InterPro" id="IPR000421">
    <property type="entry name" value="FA58C"/>
</dbReference>
<reference evidence="4 5" key="1">
    <citation type="submission" date="2018-05" db="EMBL/GenBank/DDBJ databases">
        <title>Genetic diversity of glacier-inhabiting Cryobacterium bacteria in China and description of Cryobacterium mengkeensis sp. nov. and Arthrobacter glacialis sp. nov.</title>
        <authorList>
            <person name="Liu Q."/>
            <person name="Xin Y.-H."/>
        </authorList>
    </citation>
    <scope>NUCLEOTIDE SEQUENCE [LARGE SCALE GENOMIC DNA]</scope>
    <source>
        <strain evidence="4 5">LI2</strain>
    </source>
</reference>
<keyword evidence="2" id="KW-0732">Signal</keyword>
<dbReference type="CDD" id="cd00161">
    <property type="entry name" value="beta-trefoil_Ricin-like"/>
    <property type="match status" value="1"/>
</dbReference>
<proteinExistence type="predicted"/>
<feature type="compositionally biased region" description="Polar residues" evidence="1">
    <location>
        <begin position="470"/>
        <end position="482"/>
    </location>
</feature>
<feature type="region of interest" description="Disordered" evidence="1">
    <location>
        <begin position="470"/>
        <end position="491"/>
    </location>
</feature>
<dbReference type="Proteomes" id="UP000247832">
    <property type="component" value="Unassembled WGS sequence"/>
</dbReference>
<name>A0A2V5L709_9MICC</name>
<accession>A0A2V5L709</accession>
<dbReference type="SUPFAM" id="SSF50370">
    <property type="entry name" value="Ricin B-like lectins"/>
    <property type="match status" value="1"/>
</dbReference>
<dbReference type="EMBL" id="QJVD01000018">
    <property type="protein sequence ID" value="PYI66044.1"/>
    <property type="molecule type" value="Genomic_DNA"/>
</dbReference>
<dbReference type="OrthoDB" id="9806701at2"/>
<feature type="domain" description="F5/8 type C" evidence="3">
    <location>
        <begin position="213"/>
        <end position="374"/>
    </location>
</feature>